<dbReference type="PANTHER" id="PTHR30329">
    <property type="entry name" value="STATOR ELEMENT OF FLAGELLAR MOTOR COMPLEX"/>
    <property type="match status" value="1"/>
</dbReference>
<evidence type="ECO:0000256" key="1">
    <source>
        <dbReference type="PROSITE-ProRule" id="PRU00473"/>
    </source>
</evidence>
<accession>A0AAE3QRD2</accession>
<keyword evidence="1" id="KW-0472">Membrane</keyword>
<feature type="compositionally biased region" description="Polar residues" evidence="2">
    <location>
        <begin position="260"/>
        <end position="273"/>
    </location>
</feature>
<dbReference type="Proteomes" id="UP001241110">
    <property type="component" value="Unassembled WGS sequence"/>
</dbReference>
<feature type="domain" description="OmpA-like" evidence="3">
    <location>
        <begin position="585"/>
        <end position="699"/>
    </location>
</feature>
<dbReference type="InterPro" id="IPR006665">
    <property type="entry name" value="OmpA-like"/>
</dbReference>
<name>A0AAE3QRD2_9BACT</name>
<evidence type="ECO:0000313" key="4">
    <source>
        <dbReference type="EMBL" id="MDJ1484072.1"/>
    </source>
</evidence>
<gene>
    <name evidence="4" type="ORF">QNI16_26480</name>
</gene>
<dbReference type="SUPFAM" id="SSF103088">
    <property type="entry name" value="OmpA-like"/>
    <property type="match status" value="1"/>
</dbReference>
<dbReference type="EMBL" id="JASJOS010000013">
    <property type="protein sequence ID" value="MDJ1484072.1"/>
    <property type="molecule type" value="Genomic_DNA"/>
</dbReference>
<dbReference type="InterPro" id="IPR011659">
    <property type="entry name" value="WD40"/>
</dbReference>
<dbReference type="PROSITE" id="PS51123">
    <property type="entry name" value="OMPA_2"/>
    <property type="match status" value="1"/>
</dbReference>
<dbReference type="RefSeq" id="WP_313984863.1">
    <property type="nucleotide sequence ID" value="NZ_JASJOS010000013.1"/>
</dbReference>
<dbReference type="Pfam" id="PF00691">
    <property type="entry name" value="OmpA"/>
    <property type="match status" value="1"/>
</dbReference>
<evidence type="ECO:0000256" key="2">
    <source>
        <dbReference type="SAM" id="MobiDB-lite"/>
    </source>
</evidence>
<reference evidence="4" key="1">
    <citation type="submission" date="2023-05" db="EMBL/GenBank/DDBJ databases">
        <authorList>
            <person name="Zhang X."/>
        </authorList>
    </citation>
    <scope>NUCLEOTIDE SEQUENCE</scope>
    <source>
        <strain evidence="4">YF14B1</strain>
    </source>
</reference>
<sequence>MRKHYRSFFGKGVRLICVILLFSFGIGTALAQQVQWASRVIGFSSELVHAKTPKQYGAQQILGKPSKLPNFGNSACAWSPSTEGNITEEWIKVGYNKPMKVKQIAVAENYNAGSITRIYGYDSNDKEYLLYTNTKDTLPLVGRMSNIFIKETPFMVTSLKIMLNTSRIPGWNQIDAVAISSLSTPVKAQINLSPDTPKELKRENLGRGVNSVYEEICPVIAPDGKTLYFTRPEQPDNQDVWYAELTASKTFGTARRMPSPINTPEHNSSFSITPDGSTMLLNNIYRRDKQDTSRIKLYKGLSVTRKNGQLWGFPEQVQIQKYYNDNDFAEFSLAQSGQVLVMTAQREDSYGSKDLYVSFLQSNGVWSEPKNMGGVINTADAETSPFIASDGVTMYYSTPGLSGYGSMDIFATRRLDESWTKWSEPQNLGPAINSDAWDGYFTLPASGDYAYFVSAKNSFGGNDIFRVELTKQLQPDPVALVYGTVYDAQTKKPIGAELQYSPKKQKGESGKASANTATGEYKMVLPLKEIYALVVNSSGYTQNTDEIKLEKDSVYKEIRKDIYLSKTGTEPPALANKLDIANLEVGKAVVLNNIMFEQGKFDLLEPSFVELDRVATVMKENPKMEIRLEGHTDNQGDFMLNIELSKNRVLAVKKYLESKGITPERIQYKAYGGTQPLASNASEVSRKKNRRVEFIILKK</sequence>
<dbReference type="Gene3D" id="3.30.1330.60">
    <property type="entry name" value="OmpA-like domain"/>
    <property type="match status" value="1"/>
</dbReference>
<protein>
    <submittedName>
        <fullName evidence="4">OmpA family protein</fullName>
    </submittedName>
</protein>
<dbReference type="AlphaFoldDB" id="A0AAE3QRD2"/>
<dbReference type="InterPro" id="IPR036737">
    <property type="entry name" value="OmpA-like_sf"/>
</dbReference>
<dbReference type="CDD" id="cd07185">
    <property type="entry name" value="OmpA_C-like"/>
    <property type="match status" value="1"/>
</dbReference>
<evidence type="ECO:0000259" key="3">
    <source>
        <dbReference type="PROSITE" id="PS51123"/>
    </source>
</evidence>
<comment type="caution">
    <text evidence="4">The sequence shown here is derived from an EMBL/GenBank/DDBJ whole genome shotgun (WGS) entry which is preliminary data.</text>
</comment>
<organism evidence="4 5">
    <name type="scientific">Xanthocytophaga flava</name>
    <dbReference type="NCBI Taxonomy" id="3048013"/>
    <lineage>
        <taxon>Bacteria</taxon>
        <taxon>Pseudomonadati</taxon>
        <taxon>Bacteroidota</taxon>
        <taxon>Cytophagia</taxon>
        <taxon>Cytophagales</taxon>
        <taxon>Rhodocytophagaceae</taxon>
        <taxon>Xanthocytophaga</taxon>
    </lineage>
</organism>
<dbReference type="PANTHER" id="PTHR30329:SF21">
    <property type="entry name" value="LIPOPROTEIN YIAD-RELATED"/>
    <property type="match status" value="1"/>
</dbReference>
<dbReference type="GO" id="GO:0016020">
    <property type="term" value="C:membrane"/>
    <property type="evidence" value="ECO:0007669"/>
    <property type="project" value="UniProtKB-UniRule"/>
</dbReference>
<dbReference type="InterPro" id="IPR050330">
    <property type="entry name" value="Bact_OuterMem_StrucFunc"/>
</dbReference>
<dbReference type="SUPFAM" id="SSF82171">
    <property type="entry name" value="DPP6 N-terminal domain-like"/>
    <property type="match status" value="1"/>
</dbReference>
<dbReference type="Gene3D" id="2.60.40.1120">
    <property type="entry name" value="Carboxypeptidase-like, regulatory domain"/>
    <property type="match status" value="1"/>
</dbReference>
<proteinExistence type="predicted"/>
<dbReference type="Pfam" id="PF07676">
    <property type="entry name" value="PD40"/>
    <property type="match status" value="3"/>
</dbReference>
<evidence type="ECO:0000313" key="5">
    <source>
        <dbReference type="Proteomes" id="UP001241110"/>
    </source>
</evidence>
<feature type="region of interest" description="Disordered" evidence="2">
    <location>
        <begin position="254"/>
        <end position="273"/>
    </location>
</feature>